<proteinExistence type="inferred from homology"/>
<dbReference type="PANTHER" id="PTHR42715:SF10">
    <property type="entry name" value="BETA-GLUCOSIDASE"/>
    <property type="match status" value="1"/>
</dbReference>
<evidence type="ECO:0000256" key="1">
    <source>
        <dbReference type="ARBA" id="ARBA00005336"/>
    </source>
</evidence>
<evidence type="ECO:0000256" key="4">
    <source>
        <dbReference type="SAM" id="Phobius"/>
    </source>
</evidence>
<dbReference type="InterPro" id="IPR002772">
    <property type="entry name" value="Glyco_hydro_3_C"/>
</dbReference>
<evidence type="ECO:0000256" key="2">
    <source>
        <dbReference type="ARBA" id="ARBA00022801"/>
    </source>
</evidence>
<feature type="domain" description="Fibronectin type III-like" evidence="5">
    <location>
        <begin position="425"/>
        <end position="514"/>
    </location>
</feature>
<dbReference type="AlphaFoldDB" id="A0A9D1Q291"/>
<dbReference type="InterPro" id="IPR001764">
    <property type="entry name" value="Glyco_hydro_3_N"/>
</dbReference>
<dbReference type="PRINTS" id="PR00133">
    <property type="entry name" value="GLHYDRLASE3"/>
</dbReference>
<evidence type="ECO:0000313" key="6">
    <source>
        <dbReference type="EMBL" id="HIW02927.1"/>
    </source>
</evidence>
<evidence type="ECO:0000259" key="5">
    <source>
        <dbReference type="SMART" id="SM01217"/>
    </source>
</evidence>
<comment type="similarity">
    <text evidence="1">Belongs to the glycosyl hydrolase 3 family.</text>
</comment>
<keyword evidence="4" id="KW-0812">Transmembrane</keyword>
<dbReference type="Pfam" id="PF00933">
    <property type="entry name" value="Glyco_hydro_3"/>
    <property type="match status" value="1"/>
</dbReference>
<dbReference type="GO" id="GO:0004553">
    <property type="term" value="F:hydrolase activity, hydrolyzing O-glycosyl compounds"/>
    <property type="evidence" value="ECO:0007669"/>
    <property type="project" value="InterPro"/>
</dbReference>
<feature type="region of interest" description="Disordered" evidence="3">
    <location>
        <begin position="138"/>
        <end position="157"/>
    </location>
</feature>
<evidence type="ECO:0000256" key="3">
    <source>
        <dbReference type="SAM" id="MobiDB-lite"/>
    </source>
</evidence>
<dbReference type="Proteomes" id="UP000823990">
    <property type="component" value="Unassembled WGS sequence"/>
</dbReference>
<organism evidence="6 7">
    <name type="scientific">Candidatus Protoclostridium stercorigallinarum</name>
    <dbReference type="NCBI Taxonomy" id="2838741"/>
    <lineage>
        <taxon>Bacteria</taxon>
        <taxon>Bacillati</taxon>
        <taxon>Bacillota</taxon>
        <taxon>Clostridia</taxon>
        <taxon>Candidatus Protoclostridium</taxon>
    </lineage>
</organism>
<keyword evidence="2 6" id="KW-0378">Hydrolase</keyword>
<dbReference type="Gene3D" id="2.60.40.10">
    <property type="entry name" value="Immunoglobulins"/>
    <property type="match status" value="1"/>
</dbReference>
<dbReference type="GO" id="GO:0005975">
    <property type="term" value="P:carbohydrate metabolic process"/>
    <property type="evidence" value="ECO:0007669"/>
    <property type="project" value="InterPro"/>
</dbReference>
<dbReference type="EMBL" id="DXHS01000100">
    <property type="protein sequence ID" value="HIW02927.1"/>
    <property type="molecule type" value="Genomic_DNA"/>
</dbReference>
<reference evidence="6" key="2">
    <citation type="submission" date="2021-04" db="EMBL/GenBank/DDBJ databases">
        <authorList>
            <person name="Gilroy R."/>
        </authorList>
    </citation>
    <scope>NUCLEOTIDE SEQUENCE</scope>
    <source>
        <strain evidence="6">12435</strain>
    </source>
</reference>
<dbReference type="Pfam" id="PF14310">
    <property type="entry name" value="Fn3-like"/>
    <property type="match status" value="1"/>
</dbReference>
<dbReference type="InterPro" id="IPR050288">
    <property type="entry name" value="Cellulose_deg_GH3"/>
</dbReference>
<dbReference type="InterPro" id="IPR026891">
    <property type="entry name" value="Fn3-like"/>
</dbReference>
<keyword evidence="4" id="KW-1133">Transmembrane helix</keyword>
<evidence type="ECO:0000313" key="7">
    <source>
        <dbReference type="Proteomes" id="UP000823990"/>
    </source>
</evidence>
<keyword evidence="4" id="KW-0472">Membrane</keyword>
<dbReference type="Gene3D" id="3.20.20.300">
    <property type="entry name" value="Glycoside hydrolase, family 3, N-terminal domain"/>
    <property type="match status" value="1"/>
</dbReference>
<dbReference type="SUPFAM" id="SSF52279">
    <property type="entry name" value="Beta-D-glucan exohydrolase, C-terminal domain"/>
    <property type="match status" value="1"/>
</dbReference>
<reference evidence="6" key="1">
    <citation type="journal article" date="2021" name="PeerJ">
        <title>Extensive microbial diversity within the chicken gut microbiome revealed by metagenomics and culture.</title>
        <authorList>
            <person name="Gilroy R."/>
            <person name="Ravi A."/>
            <person name="Getino M."/>
            <person name="Pursley I."/>
            <person name="Horton D.L."/>
            <person name="Alikhan N.F."/>
            <person name="Baker D."/>
            <person name="Gharbi K."/>
            <person name="Hall N."/>
            <person name="Watson M."/>
            <person name="Adriaenssens E.M."/>
            <person name="Foster-Nyarko E."/>
            <person name="Jarju S."/>
            <person name="Secka A."/>
            <person name="Antonio M."/>
            <person name="Oren A."/>
            <person name="Chaudhuri R.R."/>
            <person name="La Ragione R."/>
            <person name="Hildebrand F."/>
            <person name="Pallen M.J."/>
        </authorList>
    </citation>
    <scope>NUCLEOTIDE SEQUENCE</scope>
    <source>
        <strain evidence="6">12435</strain>
    </source>
</reference>
<feature type="transmembrane region" description="Helical" evidence="4">
    <location>
        <begin position="1043"/>
        <end position="1063"/>
    </location>
</feature>
<gene>
    <name evidence="6" type="ORF">H9892_06265</name>
</gene>
<protein>
    <submittedName>
        <fullName evidence="6">Glycoside hydrolase family 3 C-terminal domain-containing protein</fullName>
    </submittedName>
</protein>
<dbReference type="Gene3D" id="3.40.50.1700">
    <property type="entry name" value="Glycoside hydrolase family 3 C-terminal domain"/>
    <property type="match status" value="1"/>
</dbReference>
<dbReference type="InterPro" id="IPR036881">
    <property type="entry name" value="Glyco_hydro_3_C_sf"/>
</dbReference>
<accession>A0A9D1Q291</accession>
<sequence>MMKGKKILRRSLVALIALLLGVTVVAGMTASVRFTAKAEEPTYTQQELYQEGYKLSVELEEDGSVLFQNEGNALPLGTDVQADLYGYMSYNIIHGGGGSGEGRWDSDCLQEKAAFELAGLDVNDELWAWHGGANGGPGIKQESWVTDSGGDRVNQRTQDIPEVSVDDYRDALDKGIAKPESNVAVVTFGRQGFEGSEMPMSMADNYIDYDSTRRGSPDRTYLDPMETELELLDFLKNEAKYDKIIVLINSANVMTLGEYMEYSDALLWIGHPGEAGLVGVAEVLMGQDTTGKQISPGGRTADTWMTDFYSSPVMYNNGGGCTYANLTTGGMGGGAQYNQYEEGIFMGYRWYETAYADKLVLEGTDGKTFDYYNDYDDIVAMPFGGGLSYTEFEWEVVSSDIDLTAGGHNSITVKVSNTGDYAGKDTVQIYVNAPYNEGGIDKAEVSLVGFAKTERLRPGESGTVTIEFETDDFASYDYLGIKNDVDGTDHVGNEKWGGWVLEAGEYEFRVQCNSHDQKTEPVKATLDADIIYNEETGIMRAGDETYAYNKINDVNAGDGSGMIWMSRNTIKEDWASITNNGTGRQDQLTEKASLGDAQSRAVNTAQKAKTTVTLNAPYKNGTKAITMTYGYQASTEPVGADTVNYWGKTHNDQTYIAAVANVGKSTTGYTADTRFERNGDISATDKVTTSTDPANSYGWDEVPYEDERWDDWVDQASWTEIVNFQGTQWNGAFESLGIDAISALDGPGEAGTGNKEGNTWWPCEVVMASTWNPELVERVGEAYGKQCVRTGITSCYGPAMNTHRSPFGGRNFEYYSEDGFLAGMMCLAETTGIQRQGVGTFNKHFMLNDLDGGRSGQIAFCNEQALREIYIRAWEFSMKSEVAPLSGMMASLNRIGLSWGNRGVYVGIIREEFGWHGLAITDGMDNVQYSGAVKAAFSGIACLLWRSTVIGDEANNDGSIFTGNNVNGGIADYYGAYMLRETMKQRLYYDTHIIAPEDSLFTMDYWQSINSVNYEEMPVSNLTAATQPEPQDPDEGGCGGTSVAGFAMIAAILAAALGTGFALRRAAKKK</sequence>
<name>A0A9D1Q291_9FIRM</name>
<dbReference type="SMART" id="SM01217">
    <property type="entry name" value="Fn3_like"/>
    <property type="match status" value="1"/>
</dbReference>
<dbReference type="InterPro" id="IPR017853">
    <property type="entry name" value="GH"/>
</dbReference>
<dbReference type="SUPFAM" id="SSF51445">
    <property type="entry name" value="(Trans)glycosidases"/>
    <property type="match status" value="1"/>
</dbReference>
<dbReference type="Pfam" id="PF01915">
    <property type="entry name" value="Glyco_hydro_3_C"/>
    <property type="match status" value="1"/>
</dbReference>
<comment type="caution">
    <text evidence="6">The sequence shown here is derived from an EMBL/GenBank/DDBJ whole genome shotgun (WGS) entry which is preliminary data.</text>
</comment>
<dbReference type="InterPro" id="IPR013783">
    <property type="entry name" value="Ig-like_fold"/>
</dbReference>
<dbReference type="InterPro" id="IPR036962">
    <property type="entry name" value="Glyco_hydro_3_N_sf"/>
</dbReference>
<dbReference type="PANTHER" id="PTHR42715">
    <property type="entry name" value="BETA-GLUCOSIDASE"/>
    <property type="match status" value="1"/>
</dbReference>